<dbReference type="HAMAP" id="MF_02088">
    <property type="entry name" value="Q_prec_transport"/>
    <property type="match status" value="1"/>
</dbReference>
<keyword evidence="1" id="KW-1003">Cell membrane</keyword>
<keyword evidence="1" id="KW-0813">Transport</keyword>
<feature type="transmembrane region" description="Helical" evidence="1">
    <location>
        <begin position="77"/>
        <end position="96"/>
    </location>
</feature>
<dbReference type="EMBL" id="JASXSX010000005">
    <property type="protein sequence ID" value="MDT3768079.1"/>
    <property type="molecule type" value="Genomic_DNA"/>
</dbReference>
<keyword evidence="1" id="KW-1133">Transmembrane helix</keyword>
<evidence type="ECO:0000256" key="1">
    <source>
        <dbReference type="HAMAP-Rule" id="MF_02088"/>
    </source>
</evidence>
<evidence type="ECO:0000313" key="3">
    <source>
        <dbReference type="Proteomes" id="UP001247542"/>
    </source>
</evidence>
<keyword evidence="3" id="KW-1185">Reference proteome</keyword>
<dbReference type="InterPro" id="IPR003744">
    <property type="entry name" value="YhhQ"/>
</dbReference>
<keyword evidence="1" id="KW-0812">Transmembrane</keyword>
<accession>A0ABU3ICG9</accession>
<proteinExistence type="inferred from homology"/>
<feature type="transmembrane region" description="Helical" evidence="1">
    <location>
        <begin position="152"/>
        <end position="179"/>
    </location>
</feature>
<name>A0ABU3ICG9_9ACTO</name>
<dbReference type="Proteomes" id="UP001247542">
    <property type="component" value="Unassembled WGS sequence"/>
</dbReference>
<sequence length="254" mass="27605">MEQFFDSPVRPTRLYDFIAVAFVALLLLSNIAATKLIAFDLGFWKPIFDGGAVLFPLTYILGDVLSEVYGFAKARRVIAWGFGFSILASLTFWLVGIAPPGPGYENQAAFVAVLGFVPRIVAASIAGYLAGQLLNAWVLVKIKQRWGSKHMWARLIGSTVVGEFADTLIFCTIAFYGIITGADFLNYLLVGYFYKVGVEVVCLPLTYPTIAVVKRVETSFAKRVDASSTSRLDARDAKLVDSSGAAGIAKHVAK</sequence>
<feature type="transmembrane region" description="Helical" evidence="1">
    <location>
        <begin position="108"/>
        <end position="131"/>
    </location>
</feature>
<feature type="transmembrane region" description="Helical" evidence="1">
    <location>
        <begin position="191"/>
        <end position="213"/>
    </location>
</feature>
<comment type="function">
    <text evidence="1">Involved in the import of queuosine (Q) precursors, required for Q precursor salvage.</text>
</comment>
<organism evidence="2 3">
    <name type="scientific">Gleimia hominis</name>
    <dbReference type="NCBI Taxonomy" id="595468"/>
    <lineage>
        <taxon>Bacteria</taxon>
        <taxon>Bacillati</taxon>
        <taxon>Actinomycetota</taxon>
        <taxon>Actinomycetes</taxon>
        <taxon>Actinomycetales</taxon>
        <taxon>Actinomycetaceae</taxon>
        <taxon>Gleimia</taxon>
    </lineage>
</organism>
<dbReference type="RefSeq" id="WP_313274446.1">
    <property type="nucleotide sequence ID" value="NZ_JASXSX010000005.1"/>
</dbReference>
<comment type="caution">
    <text evidence="2">The sequence shown here is derived from an EMBL/GenBank/DDBJ whole genome shotgun (WGS) entry which is preliminary data.</text>
</comment>
<protein>
    <recommendedName>
        <fullName evidence="1">Probable queuosine precursor transporter</fullName>
        <shortName evidence="1">Q precursor transporter</shortName>
    </recommendedName>
</protein>
<feature type="transmembrane region" description="Helical" evidence="1">
    <location>
        <begin position="43"/>
        <end position="65"/>
    </location>
</feature>
<keyword evidence="1" id="KW-0472">Membrane</keyword>
<evidence type="ECO:0000313" key="2">
    <source>
        <dbReference type="EMBL" id="MDT3768079.1"/>
    </source>
</evidence>
<reference evidence="2 3" key="1">
    <citation type="submission" date="2023-06" db="EMBL/GenBank/DDBJ databases">
        <title>Draft genome sequence of Gleimia hominis type strain CCUG 57540T.</title>
        <authorList>
            <person name="Salva-Serra F."/>
            <person name="Cardew S."/>
            <person name="Jensie Markopoulos S."/>
            <person name="Ohlen M."/>
            <person name="Inganas E."/>
            <person name="Svensson-Stadler L."/>
            <person name="Moore E.R.B."/>
        </authorList>
    </citation>
    <scope>NUCLEOTIDE SEQUENCE [LARGE SCALE GENOMIC DNA]</scope>
    <source>
        <strain evidence="2 3">CCUG 57540</strain>
    </source>
</reference>
<gene>
    <name evidence="2" type="ORF">QS713_08415</name>
</gene>
<dbReference type="Pfam" id="PF02592">
    <property type="entry name" value="Vut_1"/>
    <property type="match status" value="1"/>
</dbReference>
<comment type="subcellular location">
    <subcellularLocation>
        <location evidence="1">Cell membrane</location>
        <topology evidence="1">Multi-pass membrane protein</topology>
    </subcellularLocation>
</comment>
<dbReference type="NCBIfam" id="TIGR00697">
    <property type="entry name" value="queuosine precursor transporter"/>
    <property type="match status" value="1"/>
</dbReference>
<dbReference type="PANTHER" id="PTHR34300">
    <property type="entry name" value="QUEUOSINE PRECURSOR TRANSPORTER-RELATED"/>
    <property type="match status" value="1"/>
</dbReference>
<dbReference type="PANTHER" id="PTHR34300:SF2">
    <property type="entry name" value="QUEUOSINE PRECURSOR TRANSPORTER-RELATED"/>
    <property type="match status" value="1"/>
</dbReference>
<comment type="similarity">
    <text evidence="1">Belongs to the vitamin uptake transporter (VUT/ECF) (TC 2.A.88) family. Q precursor transporter subfamily.</text>
</comment>